<name>A0A6J8EV50_MYTCO</name>
<dbReference type="FunFam" id="3.20.20.80:FF:000013">
    <property type="entry name" value="lactase-phlorizin hydrolase"/>
    <property type="match status" value="1"/>
</dbReference>
<dbReference type="Pfam" id="PF00232">
    <property type="entry name" value="Glyco_hydro_1"/>
    <property type="match status" value="2"/>
</dbReference>
<dbReference type="GO" id="GO:0005509">
    <property type="term" value="F:calcium ion binding"/>
    <property type="evidence" value="ECO:0007669"/>
    <property type="project" value="InterPro"/>
</dbReference>
<dbReference type="InterPro" id="IPR018247">
    <property type="entry name" value="EF_Hand_1_Ca_BS"/>
</dbReference>
<feature type="domain" description="EF-hand" evidence="9">
    <location>
        <begin position="552"/>
        <end position="587"/>
    </location>
</feature>
<comment type="similarity">
    <text evidence="1 7">Belongs to the glycosyl hydrolase 1 family.</text>
</comment>
<dbReference type="AlphaFoldDB" id="A0A6J8EV50"/>
<feature type="domain" description="EF-hand" evidence="9">
    <location>
        <begin position="588"/>
        <end position="623"/>
    </location>
</feature>
<evidence type="ECO:0000256" key="6">
    <source>
        <dbReference type="ARBA" id="ARBA00023295"/>
    </source>
</evidence>
<evidence type="ECO:0000256" key="3">
    <source>
        <dbReference type="ARBA" id="ARBA00022801"/>
    </source>
</evidence>
<accession>A0A6J8EV50</accession>
<dbReference type="SUPFAM" id="SSF47473">
    <property type="entry name" value="EF-hand"/>
    <property type="match status" value="1"/>
</dbReference>
<feature type="chain" id="PRO_5027119404" evidence="8">
    <location>
        <begin position="21"/>
        <end position="682"/>
    </location>
</feature>
<evidence type="ECO:0000256" key="1">
    <source>
        <dbReference type="ARBA" id="ARBA00010838"/>
    </source>
</evidence>
<dbReference type="PROSITE" id="PS50222">
    <property type="entry name" value="EF_HAND_2"/>
    <property type="match status" value="3"/>
</dbReference>
<dbReference type="InterPro" id="IPR017853">
    <property type="entry name" value="GH"/>
</dbReference>
<dbReference type="PANTHER" id="PTHR10353:SF36">
    <property type="entry name" value="LP05116P"/>
    <property type="match status" value="1"/>
</dbReference>
<dbReference type="SUPFAM" id="SSF51445">
    <property type="entry name" value="(Trans)glycosidases"/>
    <property type="match status" value="1"/>
</dbReference>
<evidence type="ECO:0000313" key="10">
    <source>
        <dbReference type="EMBL" id="CAC5424448.1"/>
    </source>
</evidence>
<proteinExistence type="inferred from homology"/>
<dbReference type="CDD" id="cd00051">
    <property type="entry name" value="EFh"/>
    <property type="match status" value="2"/>
</dbReference>
<dbReference type="EMBL" id="CACVKT020010036">
    <property type="protein sequence ID" value="CAC5424448.1"/>
    <property type="molecule type" value="Genomic_DNA"/>
</dbReference>
<dbReference type="PRINTS" id="PR00450">
    <property type="entry name" value="RECOVERIN"/>
</dbReference>
<feature type="domain" description="EF-hand" evidence="9">
    <location>
        <begin position="633"/>
        <end position="668"/>
    </location>
</feature>
<evidence type="ECO:0000256" key="4">
    <source>
        <dbReference type="ARBA" id="ARBA00022837"/>
    </source>
</evidence>
<feature type="signal peptide" evidence="8">
    <location>
        <begin position="1"/>
        <end position="20"/>
    </location>
</feature>
<dbReference type="GO" id="GO:0008422">
    <property type="term" value="F:beta-glucosidase activity"/>
    <property type="evidence" value="ECO:0007669"/>
    <property type="project" value="TreeGrafter"/>
</dbReference>
<evidence type="ECO:0000259" key="9">
    <source>
        <dbReference type="PROSITE" id="PS50222"/>
    </source>
</evidence>
<dbReference type="InterPro" id="IPR002048">
    <property type="entry name" value="EF_hand_dom"/>
</dbReference>
<reference evidence="10 11" key="1">
    <citation type="submission" date="2020-06" db="EMBL/GenBank/DDBJ databases">
        <authorList>
            <person name="Li R."/>
            <person name="Bekaert M."/>
        </authorList>
    </citation>
    <scope>NUCLEOTIDE SEQUENCE [LARGE SCALE GENOMIC DNA]</scope>
    <source>
        <strain evidence="11">wild</strain>
    </source>
</reference>
<dbReference type="Gene3D" id="1.10.238.10">
    <property type="entry name" value="EF-hand"/>
    <property type="match status" value="1"/>
</dbReference>
<dbReference type="InterPro" id="IPR033132">
    <property type="entry name" value="GH_1_N_CS"/>
</dbReference>
<sequence length="682" mass="79221">MEIFLGLLLLTFNGYHIVVGSEDFYYDTFPNDFLWGVATSSYQIEGAWNEGGIFIIYIALIKINVLEKNLEVDFYRFSIAWTRIIPDPIAYRTDKNKSLNQPGIDYYNNIINELIKYNIKPLVTLYHWDLPQSLQEHIGGWNSSVIVDYYNDYADAAFKTFGDRVKYWITFNEPWVICWMGHGSAEYAPGIKEPSVTPYRCGHHIIKSHAKAYDTYKQRYKTTQKGIVGITMNSDTMHPKNESNQEHIDAAERGQQFMLGWFAHPIYKDGDYPKVMKDNIGDRLPKFTPQEIALNKGSFDFFGLNHYTTVLAEPTKKEFGFPGDVLVQLTRDPSWTGSGSYWLKVVPWGFRDMLNWIKKEYNNPKVIITENGITDNNGTTNDPHRIYYYRQYINQLLKAVKQDECNVIGYTAWCLLDTFEWNRGFHEKFGLHSTDFSDPTRPRTPKLSAAAYTEIVNRNGFPPVGIITTASSGSSDAQNFIMILLILHNTSEMGNQMRKKLSKEDCQFLEEHTDFKKPHIMDFYKDFMKINPDGNMNLDDFKDFLYGFYKDKSTNLAEHYFRAADKNKSGKINFKEFLMFLNHECTSNPEERLNWMFDLFDIDGNGTIERPEMIDIYKIALDVNEKKSPGDPTPDDIAEKMFECCDKNKDDKLTKEEFITTFMEDPVLFAIFCRNTDEAEDK</sequence>
<keyword evidence="6" id="KW-0326">Glycosidase</keyword>
<dbReference type="Pfam" id="PF13499">
    <property type="entry name" value="EF-hand_7"/>
    <property type="match status" value="1"/>
</dbReference>
<dbReference type="GO" id="GO:0005975">
    <property type="term" value="P:carbohydrate metabolic process"/>
    <property type="evidence" value="ECO:0007669"/>
    <property type="project" value="InterPro"/>
</dbReference>
<keyword evidence="5" id="KW-0325">Glycoprotein</keyword>
<keyword evidence="3 10" id="KW-0378">Hydrolase</keyword>
<evidence type="ECO:0000256" key="8">
    <source>
        <dbReference type="SAM" id="SignalP"/>
    </source>
</evidence>
<dbReference type="PROSITE" id="PS00018">
    <property type="entry name" value="EF_HAND_1"/>
    <property type="match status" value="3"/>
</dbReference>
<comment type="subunit">
    <text evidence="2">Homodimer.</text>
</comment>
<dbReference type="OrthoDB" id="65569at2759"/>
<keyword evidence="11" id="KW-1185">Reference proteome</keyword>
<dbReference type="Pfam" id="PF13202">
    <property type="entry name" value="EF-hand_5"/>
    <property type="match status" value="1"/>
</dbReference>
<evidence type="ECO:0000313" key="11">
    <source>
        <dbReference type="Proteomes" id="UP000507470"/>
    </source>
</evidence>
<dbReference type="PROSITE" id="PS00653">
    <property type="entry name" value="GLYCOSYL_HYDROL_F1_2"/>
    <property type="match status" value="1"/>
</dbReference>
<dbReference type="InterPro" id="IPR001360">
    <property type="entry name" value="Glyco_hydro_1"/>
</dbReference>
<dbReference type="SMART" id="SM00054">
    <property type="entry name" value="EFh"/>
    <property type="match status" value="3"/>
</dbReference>
<dbReference type="Proteomes" id="UP000507470">
    <property type="component" value="Unassembled WGS sequence"/>
</dbReference>
<dbReference type="InterPro" id="IPR011992">
    <property type="entry name" value="EF-hand-dom_pair"/>
</dbReference>
<keyword evidence="8" id="KW-0732">Signal</keyword>
<gene>
    <name evidence="10" type="ORF">MCOR_56351</name>
</gene>
<evidence type="ECO:0000256" key="5">
    <source>
        <dbReference type="ARBA" id="ARBA00023180"/>
    </source>
</evidence>
<keyword evidence="4" id="KW-0106">Calcium</keyword>
<evidence type="ECO:0000256" key="7">
    <source>
        <dbReference type="RuleBase" id="RU003690"/>
    </source>
</evidence>
<dbReference type="PANTHER" id="PTHR10353">
    <property type="entry name" value="GLYCOSYL HYDROLASE"/>
    <property type="match status" value="1"/>
</dbReference>
<dbReference type="Gene3D" id="3.20.20.80">
    <property type="entry name" value="Glycosidases"/>
    <property type="match status" value="2"/>
</dbReference>
<evidence type="ECO:0000256" key="2">
    <source>
        <dbReference type="ARBA" id="ARBA00011738"/>
    </source>
</evidence>
<protein>
    <submittedName>
        <fullName evidence="10">Lactase-phlorizin hydrolase,Myrosinase 1,Beta-glucosidase 1B,Lactase-like protein,Beta-glucosidase 1A</fullName>
    </submittedName>
</protein>
<organism evidence="10 11">
    <name type="scientific">Mytilus coruscus</name>
    <name type="common">Sea mussel</name>
    <dbReference type="NCBI Taxonomy" id="42192"/>
    <lineage>
        <taxon>Eukaryota</taxon>
        <taxon>Metazoa</taxon>
        <taxon>Spiralia</taxon>
        <taxon>Lophotrochozoa</taxon>
        <taxon>Mollusca</taxon>
        <taxon>Bivalvia</taxon>
        <taxon>Autobranchia</taxon>
        <taxon>Pteriomorphia</taxon>
        <taxon>Mytilida</taxon>
        <taxon>Mytiloidea</taxon>
        <taxon>Mytilidae</taxon>
        <taxon>Mytilinae</taxon>
        <taxon>Mytilus</taxon>
    </lineage>
</organism>